<gene>
    <name evidence="2" type="ORF">QR680_018162</name>
</gene>
<sequence>MCLLDSSANGQSSKQHIDCKRSSEQSVAPGQPASRKLQMDIQCRPGFKTPENGKPRLVDINGRNLLWAPTIPKSKRQSRLRGGPQFSADQLRERLKEFKDRKAGDDSD</sequence>
<evidence type="ECO:0000256" key="1">
    <source>
        <dbReference type="SAM" id="MobiDB-lite"/>
    </source>
</evidence>
<reference evidence="2" key="1">
    <citation type="submission" date="2023-06" db="EMBL/GenBank/DDBJ databases">
        <title>Genomic analysis of the entomopathogenic nematode Steinernema hermaphroditum.</title>
        <authorList>
            <person name="Schwarz E.M."/>
            <person name="Heppert J.K."/>
            <person name="Baniya A."/>
            <person name="Schwartz H.T."/>
            <person name="Tan C.-H."/>
            <person name="Antoshechkin I."/>
            <person name="Sternberg P.W."/>
            <person name="Goodrich-Blair H."/>
            <person name="Dillman A.R."/>
        </authorList>
    </citation>
    <scope>NUCLEOTIDE SEQUENCE</scope>
    <source>
        <strain evidence="2">PS9179</strain>
        <tissue evidence="2">Whole animal</tissue>
    </source>
</reference>
<accession>A0AA39HH27</accession>
<organism evidence="2 3">
    <name type="scientific">Steinernema hermaphroditum</name>
    <dbReference type="NCBI Taxonomy" id="289476"/>
    <lineage>
        <taxon>Eukaryota</taxon>
        <taxon>Metazoa</taxon>
        <taxon>Ecdysozoa</taxon>
        <taxon>Nematoda</taxon>
        <taxon>Chromadorea</taxon>
        <taxon>Rhabditida</taxon>
        <taxon>Tylenchina</taxon>
        <taxon>Panagrolaimomorpha</taxon>
        <taxon>Strongyloidoidea</taxon>
        <taxon>Steinernematidae</taxon>
        <taxon>Steinernema</taxon>
    </lineage>
</organism>
<comment type="caution">
    <text evidence="2">The sequence shown here is derived from an EMBL/GenBank/DDBJ whole genome shotgun (WGS) entry which is preliminary data.</text>
</comment>
<feature type="compositionally biased region" description="Polar residues" evidence="1">
    <location>
        <begin position="1"/>
        <end position="14"/>
    </location>
</feature>
<keyword evidence="3" id="KW-1185">Reference proteome</keyword>
<feature type="region of interest" description="Disordered" evidence="1">
    <location>
        <begin position="69"/>
        <end position="108"/>
    </location>
</feature>
<protein>
    <submittedName>
        <fullName evidence="2">Uncharacterized protein</fullName>
    </submittedName>
</protein>
<dbReference type="Proteomes" id="UP001175271">
    <property type="component" value="Unassembled WGS sequence"/>
</dbReference>
<evidence type="ECO:0000313" key="3">
    <source>
        <dbReference type="Proteomes" id="UP001175271"/>
    </source>
</evidence>
<dbReference type="AlphaFoldDB" id="A0AA39HH27"/>
<dbReference type="EMBL" id="JAUCMV010000004">
    <property type="protein sequence ID" value="KAK0405728.1"/>
    <property type="molecule type" value="Genomic_DNA"/>
</dbReference>
<proteinExistence type="predicted"/>
<feature type="region of interest" description="Disordered" evidence="1">
    <location>
        <begin position="1"/>
        <end position="56"/>
    </location>
</feature>
<name>A0AA39HH27_9BILA</name>
<feature type="compositionally biased region" description="Basic and acidic residues" evidence="1">
    <location>
        <begin position="90"/>
        <end position="108"/>
    </location>
</feature>
<evidence type="ECO:0000313" key="2">
    <source>
        <dbReference type="EMBL" id="KAK0405728.1"/>
    </source>
</evidence>